<feature type="domain" description="PX" evidence="6">
    <location>
        <begin position="1"/>
        <end position="116"/>
    </location>
</feature>
<dbReference type="Pfam" id="PF00787">
    <property type="entry name" value="PX"/>
    <property type="match status" value="1"/>
</dbReference>
<dbReference type="GO" id="GO:0015031">
    <property type="term" value="P:protein transport"/>
    <property type="evidence" value="ECO:0007669"/>
    <property type="project" value="UniProtKB-KW"/>
</dbReference>
<evidence type="ECO:0000256" key="3">
    <source>
        <dbReference type="ARBA" id="ARBA00022989"/>
    </source>
</evidence>
<keyword evidence="2 5" id="KW-0812">Transmembrane</keyword>
<dbReference type="SUPFAM" id="SSF64268">
    <property type="entry name" value="PX domain"/>
    <property type="match status" value="1"/>
</dbReference>
<dbReference type="PANTHER" id="PTHR43184:SF30">
    <property type="entry name" value="MFS DOMAIN-CONTAINING PROTEIN"/>
    <property type="match status" value="1"/>
</dbReference>
<dbReference type="RefSeq" id="XP_015521103.2">
    <property type="nucleotide sequence ID" value="XM_015665617.2"/>
</dbReference>
<evidence type="ECO:0000313" key="10">
    <source>
        <dbReference type="RefSeq" id="XP_046598113.1"/>
    </source>
</evidence>
<dbReference type="PANTHER" id="PTHR43184">
    <property type="entry name" value="MAJOR FACILITATOR SUPERFAMILY TRANSPORTER 16, ISOFORM B"/>
    <property type="match status" value="1"/>
</dbReference>
<feature type="transmembrane region" description="Helical" evidence="5">
    <location>
        <begin position="215"/>
        <end position="239"/>
    </location>
</feature>
<dbReference type="KEGG" id="nlo:107225220"/>
<evidence type="ECO:0000313" key="9">
    <source>
        <dbReference type="RefSeq" id="XP_015521112.2"/>
    </source>
</evidence>
<accession>A0A6J0C3J3</accession>
<comment type="subcellular location">
    <subcellularLocation>
        <location evidence="1">Membrane</location>
        <topology evidence="1">Multi-pass membrane protein</topology>
    </subcellularLocation>
</comment>
<feature type="transmembrane region" description="Helical" evidence="5">
    <location>
        <begin position="429"/>
        <end position="450"/>
    </location>
</feature>
<dbReference type="GO" id="GO:0030659">
    <property type="term" value="C:cytoplasmic vesicle membrane"/>
    <property type="evidence" value="ECO:0007669"/>
    <property type="project" value="UniProtKB-SubCell"/>
</dbReference>
<feature type="transmembrane region" description="Helical" evidence="5">
    <location>
        <begin position="490"/>
        <end position="510"/>
    </location>
</feature>
<dbReference type="AlphaFoldDB" id="A0A6J0C3J3"/>
<dbReference type="GO" id="GO:1901981">
    <property type="term" value="F:phosphatidylinositol phosphate binding"/>
    <property type="evidence" value="ECO:0007669"/>
    <property type="project" value="TreeGrafter"/>
</dbReference>
<feature type="transmembrane region" description="Helical" evidence="5">
    <location>
        <begin position="251"/>
        <end position="273"/>
    </location>
</feature>
<evidence type="ECO:0000256" key="5">
    <source>
        <dbReference type="SAM" id="Phobius"/>
    </source>
</evidence>
<sequence>MYQVFITGYRLVEVSYTKPYHVYTIEVLQPNSSLRHIVEKRYSEFNTLHRMLKKDTEDTAPFPPKRVRNSQLKVLEQRRSALESYMQKMLRLSSTKQQVLNFLGIENRAQNTNERMNGQVGIGDPKQVRSLTLRHHPILTFQCDPYIQANTTSSLPDIVTNGVLVENSMKVSIAFTQVYLARYADSLLPRKLIAACLTVSGGIMLLFGKTDNYDAMVLLLVVSGLFQGLIWPSLCKVFFFWIQDSRLNTFFGLLSLAEYFGSLMANYLAIFLLKKFSWTFVYPPLSTIVIIVSLLALLSLYLPWELHIDVPGRNTQNKLSRRTSWMEIWTLPGVSDLSIAVFSLRLVRSAIVFWVPNFFVQKVGYDTYKAQVALSIYKIGHLFGCIGLGWMARKETVLIQSLILLGIGTLGFVIFWLTISWGFLWSINLLAMVGFAIGGPTAALSASFAVSLGELDGWKSGGAVVGVVSGFGGFGEVFERAVVTFVIETYGWNSMFILLTNLLCFSAFLVNRAHFATSNKLMNGRQYVI</sequence>
<feature type="transmembrane region" description="Helical" evidence="5">
    <location>
        <begin position="285"/>
        <end position="304"/>
    </location>
</feature>
<keyword evidence="3 5" id="KW-1133">Transmembrane helix</keyword>
<feature type="transmembrane region" description="Helical" evidence="5">
    <location>
        <begin position="368"/>
        <end position="390"/>
    </location>
</feature>
<dbReference type="InterPro" id="IPR001683">
    <property type="entry name" value="PX_dom"/>
</dbReference>
<evidence type="ECO:0000256" key="2">
    <source>
        <dbReference type="ARBA" id="ARBA00022692"/>
    </source>
</evidence>
<organism evidence="7 8">
    <name type="scientific">Neodiprion lecontei</name>
    <name type="common">Redheaded pine sawfly</name>
    <dbReference type="NCBI Taxonomy" id="441921"/>
    <lineage>
        <taxon>Eukaryota</taxon>
        <taxon>Metazoa</taxon>
        <taxon>Ecdysozoa</taxon>
        <taxon>Arthropoda</taxon>
        <taxon>Hexapoda</taxon>
        <taxon>Insecta</taxon>
        <taxon>Pterygota</taxon>
        <taxon>Neoptera</taxon>
        <taxon>Endopterygota</taxon>
        <taxon>Hymenoptera</taxon>
        <taxon>Tenthredinoidea</taxon>
        <taxon>Diprionidae</taxon>
        <taxon>Diprioninae</taxon>
        <taxon>Neodiprion</taxon>
    </lineage>
</organism>
<protein>
    <submittedName>
        <fullName evidence="8 9">Glycerol-3-phosphate transporter 5 isoform X1</fullName>
    </submittedName>
</protein>
<dbReference type="GeneID" id="107225220"/>
<dbReference type="RefSeq" id="XP_015521112.2">
    <property type="nucleotide sequence ID" value="XM_015665626.2"/>
</dbReference>
<name>A0A6J0C3J3_NEOLC</name>
<dbReference type="InterPro" id="IPR036259">
    <property type="entry name" value="MFS_trans_sf"/>
</dbReference>
<dbReference type="PROSITE" id="PS50195">
    <property type="entry name" value="PX"/>
    <property type="match status" value="1"/>
</dbReference>
<dbReference type="Gene3D" id="1.20.1250.20">
    <property type="entry name" value="MFS general substrate transporter like domains"/>
    <property type="match status" value="2"/>
</dbReference>
<dbReference type="InterPro" id="IPR011701">
    <property type="entry name" value="MFS"/>
</dbReference>
<evidence type="ECO:0000256" key="1">
    <source>
        <dbReference type="ARBA" id="ARBA00004141"/>
    </source>
</evidence>
<evidence type="ECO:0000313" key="8">
    <source>
        <dbReference type="RefSeq" id="XP_015521103.2"/>
    </source>
</evidence>
<gene>
    <name evidence="8 9 10 11" type="primary">LOC107225220</name>
</gene>
<dbReference type="Proteomes" id="UP000829291">
    <property type="component" value="Chromosome 5"/>
</dbReference>
<evidence type="ECO:0000313" key="7">
    <source>
        <dbReference type="Proteomes" id="UP000829291"/>
    </source>
</evidence>
<dbReference type="InterPro" id="IPR036871">
    <property type="entry name" value="PX_dom_sf"/>
</dbReference>
<dbReference type="SUPFAM" id="SSF103473">
    <property type="entry name" value="MFS general substrate transporter"/>
    <property type="match status" value="1"/>
</dbReference>
<evidence type="ECO:0000313" key="11">
    <source>
        <dbReference type="RefSeq" id="XP_046598114.1"/>
    </source>
</evidence>
<keyword evidence="7" id="KW-1185">Reference proteome</keyword>
<proteinExistence type="predicted"/>
<dbReference type="Pfam" id="PF07690">
    <property type="entry name" value="MFS_1"/>
    <property type="match status" value="1"/>
</dbReference>
<dbReference type="OrthoDB" id="3639251at2759"/>
<evidence type="ECO:0000259" key="6">
    <source>
        <dbReference type="PROSITE" id="PS50195"/>
    </source>
</evidence>
<evidence type="ECO:0000256" key="4">
    <source>
        <dbReference type="ARBA" id="ARBA00023136"/>
    </source>
</evidence>
<reference evidence="8 9" key="1">
    <citation type="submission" date="2025-05" db="UniProtKB">
        <authorList>
            <consortium name="RefSeq"/>
        </authorList>
    </citation>
    <scope>IDENTIFICATION</scope>
    <source>
        <tissue evidence="8 9">Thorax and Abdomen</tissue>
    </source>
</reference>
<dbReference type="RefSeq" id="XP_046598113.1">
    <property type="nucleotide sequence ID" value="XM_046742157.1"/>
</dbReference>
<dbReference type="RefSeq" id="XP_046598114.1">
    <property type="nucleotide sequence ID" value="XM_046742158.1"/>
</dbReference>
<feature type="transmembrane region" description="Helical" evidence="5">
    <location>
        <begin position="402"/>
        <end position="423"/>
    </location>
</feature>
<feature type="transmembrane region" description="Helical" evidence="5">
    <location>
        <begin position="462"/>
        <end position="478"/>
    </location>
</feature>
<keyword evidence="4 5" id="KW-0472">Membrane</keyword>
<dbReference type="Gene3D" id="3.30.1520.10">
    <property type="entry name" value="Phox-like domain"/>
    <property type="match status" value="1"/>
</dbReference>
<dbReference type="SMART" id="SM00312">
    <property type="entry name" value="PX"/>
    <property type="match status" value="1"/>
</dbReference>